<organism evidence="1 2">
    <name type="scientific">Cirrhinus mrigala</name>
    <name type="common">Mrigala</name>
    <dbReference type="NCBI Taxonomy" id="683832"/>
    <lineage>
        <taxon>Eukaryota</taxon>
        <taxon>Metazoa</taxon>
        <taxon>Chordata</taxon>
        <taxon>Craniata</taxon>
        <taxon>Vertebrata</taxon>
        <taxon>Euteleostomi</taxon>
        <taxon>Actinopterygii</taxon>
        <taxon>Neopterygii</taxon>
        <taxon>Teleostei</taxon>
        <taxon>Ostariophysi</taxon>
        <taxon>Cypriniformes</taxon>
        <taxon>Cyprinidae</taxon>
        <taxon>Labeoninae</taxon>
        <taxon>Labeonini</taxon>
        <taxon>Cirrhinus</taxon>
    </lineage>
</organism>
<evidence type="ECO:0000313" key="2">
    <source>
        <dbReference type="Proteomes" id="UP001529510"/>
    </source>
</evidence>
<dbReference type="AlphaFoldDB" id="A0ABD0PFZ7"/>
<comment type="caution">
    <text evidence="1">The sequence shown here is derived from an EMBL/GenBank/DDBJ whole genome shotgun (WGS) entry which is preliminary data.</text>
</comment>
<evidence type="ECO:0000313" key="1">
    <source>
        <dbReference type="EMBL" id="KAL0172993.1"/>
    </source>
</evidence>
<accession>A0ABD0PFZ7</accession>
<dbReference type="EMBL" id="JAMKFB020000016">
    <property type="protein sequence ID" value="KAL0172993.1"/>
    <property type="molecule type" value="Genomic_DNA"/>
</dbReference>
<dbReference type="Proteomes" id="UP001529510">
    <property type="component" value="Unassembled WGS sequence"/>
</dbReference>
<name>A0ABD0PFZ7_CIRMR</name>
<keyword evidence="2" id="KW-1185">Reference proteome</keyword>
<reference evidence="1 2" key="1">
    <citation type="submission" date="2024-05" db="EMBL/GenBank/DDBJ databases">
        <title>Genome sequencing and assembly of Indian major carp, Cirrhinus mrigala (Hamilton, 1822).</title>
        <authorList>
            <person name="Mohindra V."/>
            <person name="Chowdhury L.M."/>
            <person name="Lal K."/>
            <person name="Jena J.K."/>
        </authorList>
    </citation>
    <scope>NUCLEOTIDE SEQUENCE [LARGE SCALE GENOMIC DNA]</scope>
    <source>
        <strain evidence="1">CM1030</strain>
        <tissue evidence="1">Blood</tissue>
    </source>
</reference>
<proteinExistence type="predicted"/>
<protein>
    <submittedName>
        <fullName evidence="1">Uncharacterized protein</fullName>
    </submittedName>
</protein>
<feature type="non-terminal residue" evidence="1">
    <location>
        <position position="61"/>
    </location>
</feature>
<gene>
    <name evidence="1" type="ORF">M9458_033304</name>
</gene>
<sequence length="61" mass="7013">MDPFVPFSSPEFFLLLLLEQGDQSLEDHTRLFLVLANHTSYPDDALCSFYEMSLNTTCRVP</sequence>